<dbReference type="AlphaFoldDB" id="A0A9E2NPN4"/>
<protein>
    <submittedName>
        <fullName evidence="3">DUF4251 domain-containing protein</fullName>
    </submittedName>
</protein>
<evidence type="ECO:0000256" key="2">
    <source>
        <dbReference type="SAM" id="SignalP"/>
    </source>
</evidence>
<name>A0A9E2NPN4_9BACE</name>
<reference evidence="3" key="2">
    <citation type="submission" date="2021-04" db="EMBL/GenBank/DDBJ databases">
        <authorList>
            <person name="Gilroy R."/>
        </authorList>
    </citation>
    <scope>NUCLEOTIDE SEQUENCE</scope>
    <source>
        <strain evidence="3">B3-3758</strain>
    </source>
</reference>
<dbReference type="InterPro" id="IPR025347">
    <property type="entry name" value="DUF4251"/>
</dbReference>
<dbReference type="EMBL" id="JAHLFO010000022">
    <property type="protein sequence ID" value="MBU3813316.1"/>
    <property type="molecule type" value="Genomic_DNA"/>
</dbReference>
<comment type="caution">
    <text evidence="3">The sequence shown here is derived from an EMBL/GenBank/DDBJ whole genome shotgun (WGS) entry which is preliminary data.</text>
</comment>
<dbReference type="Proteomes" id="UP000824236">
    <property type="component" value="Unassembled WGS sequence"/>
</dbReference>
<organism evidence="3 4">
    <name type="scientific">Candidatus Bacteroides intestinipullorum</name>
    <dbReference type="NCBI Taxonomy" id="2838471"/>
    <lineage>
        <taxon>Bacteria</taxon>
        <taxon>Pseudomonadati</taxon>
        <taxon>Bacteroidota</taxon>
        <taxon>Bacteroidia</taxon>
        <taxon>Bacteroidales</taxon>
        <taxon>Bacteroidaceae</taxon>
        <taxon>Bacteroides</taxon>
    </lineage>
</organism>
<feature type="chain" id="PRO_5039131444" evidence="2">
    <location>
        <begin position="23"/>
        <end position="196"/>
    </location>
</feature>
<feature type="signal peptide" evidence="2">
    <location>
        <begin position="1"/>
        <end position="22"/>
    </location>
</feature>
<dbReference type="Pfam" id="PF14059">
    <property type="entry name" value="DUF4251"/>
    <property type="match status" value="1"/>
</dbReference>
<accession>A0A9E2NPN4</accession>
<sequence>MKKFIVLVALFVASTLGASVHAQVSTSDTRDNPKAQREAERSRQKAEAEAQEAALYAAAVQALKENRFVVEVDRVVFKYGDVAYVNTNTNFILVDEDEGSVQVAFNTPYSGPNGIGGVTVDGRVSGIKLKESKKGKINYNFSVQGTGISAQIFLTLSAGSNQATVTITPNFNSRTLTLYGEIVPLEQSSVFKGRSL</sequence>
<evidence type="ECO:0000256" key="1">
    <source>
        <dbReference type="SAM" id="MobiDB-lite"/>
    </source>
</evidence>
<feature type="region of interest" description="Disordered" evidence="1">
    <location>
        <begin position="22"/>
        <end position="44"/>
    </location>
</feature>
<feature type="compositionally biased region" description="Basic and acidic residues" evidence="1">
    <location>
        <begin position="28"/>
        <end position="44"/>
    </location>
</feature>
<dbReference type="Gene3D" id="2.40.128.410">
    <property type="match status" value="1"/>
</dbReference>
<reference evidence="3" key="1">
    <citation type="journal article" date="2021" name="PeerJ">
        <title>Extensive microbial diversity within the chicken gut microbiome revealed by metagenomics and culture.</title>
        <authorList>
            <person name="Gilroy R."/>
            <person name="Ravi A."/>
            <person name="Getino M."/>
            <person name="Pursley I."/>
            <person name="Horton D.L."/>
            <person name="Alikhan N.F."/>
            <person name="Baker D."/>
            <person name="Gharbi K."/>
            <person name="Hall N."/>
            <person name="Watson M."/>
            <person name="Adriaenssens E.M."/>
            <person name="Foster-Nyarko E."/>
            <person name="Jarju S."/>
            <person name="Secka A."/>
            <person name="Antonio M."/>
            <person name="Oren A."/>
            <person name="Chaudhuri R.R."/>
            <person name="La Ragione R."/>
            <person name="Hildebrand F."/>
            <person name="Pallen M.J."/>
        </authorList>
    </citation>
    <scope>NUCLEOTIDE SEQUENCE</scope>
    <source>
        <strain evidence="3">B3-3758</strain>
    </source>
</reference>
<evidence type="ECO:0000313" key="3">
    <source>
        <dbReference type="EMBL" id="MBU3813316.1"/>
    </source>
</evidence>
<keyword evidence="2" id="KW-0732">Signal</keyword>
<evidence type="ECO:0000313" key="4">
    <source>
        <dbReference type="Proteomes" id="UP000824236"/>
    </source>
</evidence>
<gene>
    <name evidence="3" type="ORF">H9791_02250</name>
</gene>
<proteinExistence type="predicted"/>